<evidence type="ECO:0000259" key="1">
    <source>
        <dbReference type="Pfam" id="PF21050"/>
    </source>
</evidence>
<dbReference type="GO" id="GO:0060271">
    <property type="term" value="P:cilium assembly"/>
    <property type="evidence" value="ECO:0007669"/>
    <property type="project" value="InterPro"/>
</dbReference>
<dbReference type="Proteomes" id="UP000274131">
    <property type="component" value="Unassembled WGS sequence"/>
</dbReference>
<feature type="domain" description="LisH" evidence="1">
    <location>
        <begin position="102"/>
        <end position="151"/>
    </location>
</feature>
<name>A0A0N4VJ84_ENTVE</name>
<protein>
    <submittedName>
        <fullName evidence="4">RICTOR_M domain-containing protein</fullName>
    </submittedName>
</protein>
<dbReference type="InterPro" id="IPR048959">
    <property type="entry name" value="ARMC9_ARM_dom"/>
</dbReference>
<gene>
    <name evidence="2" type="ORF">EVEC_LOCUS10230</name>
</gene>
<sequence length="225" mass="26068">CFIFFFTISKIIKLIREIQKKKRIVAQQENCIQLKEEVARLLNTICSFYKGRDYISCSWQRKELISSVLAALKSKKLSNYASEHMLAALQKLSIRLWVQKELISLGMFEWLVHYLQTNLNNFALEFGCALMLNLSLNPVSHSTASRIANHCTLKHLIISVASQMGIESALKLKMDRHHCSDDLAQIPQIFKVLRRGMLSSKEKTKFFLEKKNRRSLCTYLLHCIT</sequence>
<dbReference type="GO" id="GO:0097542">
    <property type="term" value="C:ciliary tip"/>
    <property type="evidence" value="ECO:0007669"/>
    <property type="project" value="TreeGrafter"/>
</dbReference>
<proteinExistence type="predicted"/>
<dbReference type="AlphaFoldDB" id="A0A0N4VJ84"/>
<accession>A0A0N4VJ84</accession>
<dbReference type="STRING" id="51028.A0A0N4VJ84"/>
<reference evidence="4" key="1">
    <citation type="submission" date="2017-02" db="UniProtKB">
        <authorList>
            <consortium name="WormBaseParasite"/>
        </authorList>
    </citation>
    <scope>IDENTIFICATION</scope>
</reference>
<organism evidence="4">
    <name type="scientific">Enterobius vermicularis</name>
    <name type="common">Human pinworm</name>
    <dbReference type="NCBI Taxonomy" id="51028"/>
    <lineage>
        <taxon>Eukaryota</taxon>
        <taxon>Metazoa</taxon>
        <taxon>Ecdysozoa</taxon>
        <taxon>Nematoda</taxon>
        <taxon>Chromadorea</taxon>
        <taxon>Rhabditida</taxon>
        <taxon>Spirurina</taxon>
        <taxon>Oxyuridomorpha</taxon>
        <taxon>Oxyuroidea</taxon>
        <taxon>Oxyuridae</taxon>
        <taxon>Enterobius</taxon>
    </lineage>
</organism>
<dbReference type="PANTHER" id="PTHR14881">
    <property type="entry name" value="LISH DOMAIN-CONTAINING PROTEIN ARMC9"/>
    <property type="match status" value="1"/>
</dbReference>
<dbReference type="Pfam" id="PF21050">
    <property type="entry name" value="ARMC9_ARM"/>
    <property type="match status" value="1"/>
</dbReference>
<keyword evidence="3" id="KW-1185">Reference proteome</keyword>
<dbReference type="OrthoDB" id="193023at2759"/>
<dbReference type="EMBL" id="UXUI01010653">
    <property type="protein sequence ID" value="VDD95479.1"/>
    <property type="molecule type" value="Genomic_DNA"/>
</dbReference>
<dbReference type="PANTHER" id="PTHR14881:SF4">
    <property type="entry name" value="LISH DOMAIN-CONTAINING PROTEIN ARMC9"/>
    <property type="match status" value="1"/>
</dbReference>
<reference evidence="2 3" key="2">
    <citation type="submission" date="2018-10" db="EMBL/GenBank/DDBJ databases">
        <authorList>
            <consortium name="Pathogen Informatics"/>
        </authorList>
    </citation>
    <scope>NUCLEOTIDE SEQUENCE [LARGE SCALE GENOMIC DNA]</scope>
</reference>
<dbReference type="GO" id="GO:0005814">
    <property type="term" value="C:centriole"/>
    <property type="evidence" value="ECO:0007669"/>
    <property type="project" value="TreeGrafter"/>
</dbReference>
<evidence type="ECO:0000313" key="4">
    <source>
        <dbReference type="WBParaSite" id="EVEC_0001090501-mRNA-1"/>
    </source>
</evidence>
<evidence type="ECO:0000313" key="2">
    <source>
        <dbReference type="EMBL" id="VDD95479.1"/>
    </source>
</evidence>
<dbReference type="GO" id="GO:0036064">
    <property type="term" value="C:ciliary basal body"/>
    <property type="evidence" value="ECO:0007669"/>
    <property type="project" value="InterPro"/>
</dbReference>
<dbReference type="InterPro" id="IPR040369">
    <property type="entry name" value="ARMC9"/>
</dbReference>
<dbReference type="WBParaSite" id="EVEC_0001090501-mRNA-1">
    <property type="protein sequence ID" value="EVEC_0001090501-mRNA-1"/>
    <property type="gene ID" value="EVEC_0001090501"/>
</dbReference>
<evidence type="ECO:0000313" key="3">
    <source>
        <dbReference type="Proteomes" id="UP000274131"/>
    </source>
</evidence>